<dbReference type="GO" id="GO:0005737">
    <property type="term" value="C:cytoplasm"/>
    <property type="evidence" value="ECO:0007669"/>
    <property type="project" value="UniProtKB-SubCell"/>
</dbReference>
<dbReference type="Gene3D" id="3.40.50.1820">
    <property type="entry name" value="alpha/beta hydrolase"/>
    <property type="match status" value="1"/>
</dbReference>
<comment type="caution">
    <text evidence="8">The sequence shown here is derived from an EMBL/GenBank/DDBJ whole genome shotgun (WGS) entry which is preliminary data.</text>
</comment>
<keyword evidence="4" id="KW-0012">Acyltransferase</keyword>
<evidence type="ECO:0000256" key="4">
    <source>
        <dbReference type="ARBA" id="ARBA00023315"/>
    </source>
</evidence>
<evidence type="ECO:0000256" key="1">
    <source>
        <dbReference type="ARBA" id="ARBA00004496"/>
    </source>
</evidence>
<dbReference type="Pfam" id="PF07167">
    <property type="entry name" value="PhaC_N"/>
    <property type="match status" value="1"/>
</dbReference>
<dbReference type="InterPro" id="IPR010941">
    <property type="entry name" value="PhaC_N"/>
</dbReference>
<dbReference type="InterPro" id="IPR029058">
    <property type="entry name" value="AB_hydrolase_fold"/>
</dbReference>
<reference evidence="8 9" key="1">
    <citation type="submission" date="2018-05" db="EMBL/GenBank/DDBJ databases">
        <title>Genomic Encyclopedia of Type Strains, Phase IV (KMG-IV): sequencing the most valuable type-strain genomes for metagenomic binning, comparative biology and taxonomic classification.</title>
        <authorList>
            <person name="Goeker M."/>
        </authorList>
    </citation>
    <scope>NUCLEOTIDE SEQUENCE [LARGE SCALE GENOMIC DNA]</scope>
    <source>
        <strain evidence="8 9">DSM 16791</strain>
    </source>
</reference>
<proteinExistence type="predicted"/>
<name>A0A317PS22_9HYPH</name>
<dbReference type="InterPro" id="IPR010963">
    <property type="entry name" value="PHA_synth_I"/>
</dbReference>
<evidence type="ECO:0000256" key="3">
    <source>
        <dbReference type="ARBA" id="ARBA00022679"/>
    </source>
</evidence>
<comment type="subcellular location">
    <subcellularLocation>
        <location evidence="1">Cytoplasm</location>
    </subcellularLocation>
</comment>
<dbReference type="OrthoDB" id="7208816at2"/>
<dbReference type="SUPFAM" id="SSF53474">
    <property type="entry name" value="alpha/beta-Hydrolases"/>
    <property type="match status" value="1"/>
</dbReference>
<feature type="domain" description="AB hydrolase-1" evidence="6">
    <location>
        <begin position="296"/>
        <end position="536"/>
    </location>
</feature>
<feature type="region of interest" description="Disordered" evidence="5">
    <location>
        <begin position="107"/>
        <end position="128"/>
    </location>
</feature>
<keyword evidence="2" id="KW-0963">Cytoplasm</keyword>
<evidence type="ECO:0000256" key="2">
    <source>
        <dbReference type="ARBA" id="ARBA00022490"/>
    </source>
</evidence>
<accession>A0A317PS22</accession>
<feature type="domain" description="Poly-beta-hydroxybutyrate polymerase N-terminal" evidence="7">
    <location>
        <begin position="123"/>
        <end position="294"/>
    </location>
</feature>
<evidence type="ECO:0000256" key="5">
    <source>
        <dbReference type="SAM" id="MobiDB-lite"/>
    </source>
</evidence>
<sequence>MTDKDKAKPEDATVSPAEAYVVKDPEAMARNIARMLEELGKAASAWVEPRERGEISDTMSEPMADMVKTFSKVGEYWLSDPKRAIEAQTSLLSGYFDLWSKSMHKLAGDQADTPAAPPPRPADKRFADPEWETNPFFDLLKNTYLVTSQWANKLVTDSQGLDAHTRHKAEFYVKQITSALSPANFLITNPELYKETVASNGENLVRGMHMLAEDIEAGHGELKLRQSDLSKFKVGENIAMTPGKVIAQDDICQIIQYAPATDKVLKRPLMIVPPWINKFYILDLNPQKSFIRWAVEQGHTVFVISWVNPDRRHAKKDWEAYAREGIGFALDTIETVTGEKKVNAIGYCVGGTLLAATLALHAQEKDRRIASVTFFTTQTDFTHAGDLKVFADEAQIGSIEAAMEKNGYLDGSKMATAFNMLRASDLIWPFVVNNYLKGKDPMPFDLLYWNSDATRMPAANHSYYLRNCYLENNLSHDRMQLAGHTLHLKDIKIPAYNLAAREDHIAPARSAYIGGRMLGGPVTYVMAGSGHIAGVVNPPAAGKYQFWSDGPADGDFDKWVDGAKETPGSWWPHWHAWVSDLAGSKVPVREPGGGRLEPIEDAPGSYVQVKV</sequence>
<dbReference type="GO" id="GO:0016746">
    <property type="term" value="F:acyltransferase activity"/>
    <property type="evidence" value="ECO:0007669"/>
    <property type="project" value="UniProtKB-KW"/>
</dbReference>
<dbReference type="RefSeq" id="WP_110030264.1">
    <property type="nucleotide sequence ID" value="NZ_QGTR01000001.1"/>
</dbReference>
<dbReference type="Proteomes" id="UP000246352">
    <property type="component" value="Unassembled WGS sequence"/>
</dbReference>
<dbReference type="PANTHER" id="PTHR36837">
    <property type="entry name" value="POLY(3-HYDROXYALKANOATE) POLYMERASE SUBUNIT PHAC"/>
    <property type="match status" value="1"/>
</dbReference>
<dbReference type="PANTHER" id="PTHR36837:SF5">
    <property type="entry name" value="POLY-3-HYDROXYBUTYRATE SYNTHASE"/>
    <property type="match status" value="1"/>
</dbReference>
<protein>
    <submittedName>
        <fullName evidence="8">Polyhydroxyalkanoate synthase</fullName>
    </submittedName>
</protein>
<dbReference type="GO" id="GO:0042619">
    <property type="term" value="P:poly-hydroxybutyrate biosynthetic process"/>
    <property type="evidence" value="ECO:0007669"/>
    <property type="project" value="InterPro"/>
</dbReference>
<gene>
    <name evidence="8" type="ORF">DFR52_101433</name>
</gene>
<dbReference type="Pfam" id="PF00561">
    <property type="entry name" value="Abhydrolase_1"/>
    <property type="match status" value="1"/>
</dbReference>
<evidence type="ECO:0000313" key="9">
    <source>
        <dbReference type="Proteomes" id="UP000246352"/>
    </source>
</evidence>
<keyword evidence="9" id="KW-1185">Reference proteome</keyword>
<organism evidence="8 9">
    <name type="scientific">Hoeflea marina</name>
    <dbReference type="NCBI Taxonomy" id="274592"/>
    <lineage>
        <taxon>Bacteria</taxon>
        <taxon>Pseudomonadati</taxon>
        <taxon>Pseudomonadota</taxon>
        <taxon>Alphaproteobacteria</taxon>
        <taxon>Hyphomicrobiales</taxon>
        <taxon>Rhizobiaceae</taxon>
        <taxon>Hoeflea</taxon>
    </lineage>
</organism>
<dbReference type="EMBL" id="QGTR01000001">
    <property type="protein sequence ID" value="PWW03747.1"/>
    <property type="molecule type" value="Genomic_DNA"/>
</dbReference>
<keyword evidence="3" id="KW-0808">Transferase</keyword>
<dbReference type="InterPro" id="IPR051321">
    <property type="entry name" value="PHA/PHB_synthase"/>
</dbReference>
<dbReference type="AlphaFoldDB" id="A0A317PS22"/>
<dbReference type="NCBIfam" id="TIGR01838">
    <property type="entry name" value="PHA_synth_I"/>
    <property type="match status" value="1"/>
</dbReference>
<evidence type="ECO:0000313" key="8">
    <source>
        <dbReference type="EMBL" id="PWW03747.1"/>
    </source>
</evidence>
<evidence type="ECO:0000259" key="6">
    <source>
        <dbReference type="Pfam" id="PF00561"/>
    </source>
</evidence>
<dbReference type="InterPro" id="IPR000073">
    <property type="entry name" value="AB_hydrolase_1"/>
</dbReference>
<evidence type="ECO:0000259" key="7">
    <source>
        <dbReference type="Pfam" id="PF07167"/>
    </source>
</evidence>